<sequence length="248" mass="28919">MRRKLKRRLEKWQRSALKISAPLRKRIRQMYKTDYCVIVASNGRSGSTMTYHALRDALERLDPNLSGQASFVSRLDDATFQAPFLYKTHDFPQVLSNWSKDTRVVFCFGSTKDSTFSVYTAMEGYGPEWIKKHFYNLHATGTYDELFERDVLQQARQIKEWVTYDDIPVLCVHYDALWEYQDEISEFTGLKFVPAPRRERAEKDIPEDLRKAASQIYDPIDEVISQLPRCFVASPEMNEIVGKLPLAK</sequence>
<dbReference type="SUPFAM" id="SSF52540">
    <property type="entry name" value="P-loop containing nucleoside triphosphate hydrolases"/>
    <property type="match status" value="1"/>
</dbReference>
<dbReference type="Gene3D" id="3.40.50.300">
    <property type="entry name" value="P-loop containing nucleotide triphosphate hydrolases"/>
    <property type="match status" value="1"/>
</dbReference>
<dbReference type="InterPro" id="IPR027417">
    <property type="entry name" value="P-loop_NTPase"/>
</dbReference>
<reference evidence="1 2" key="1">
    <citation type="submission" date="2017-05" db="EMBL/GenBank/DDBJ databases">
        <authorList>
            <person name="Varghese N."/>
            <person name="Submissions S."/>
        </authorList>
    </citation>
    <scope>NUCLEOTIDE SEQUENCE [LARGE SCALE GENOMIC DNA]</scope>
    <source>
        <strain evidence="1 2">DSM 28009</strain>
    </source>
</reference>
<gene>
    <name evidence="1" type="ORF">SAMN06265380_102240</name>
</gene>
<protein>
    <recommendedName>
        <fullName evidence="3">Sulfotransferase family protein</fullName>
    </recommendedName>
</protein>
<organism evidence="1 2">
    <name type="scientific">Ruegeria faecimaris</name>
    <dbReference type="NCBI Taxonomy" id="686389"/>
    <lineage>
        <taxon>Bacteria</taxon>
        <taxon>Pseudomonadati</taxon>
        <taxon>Pseudomonadota</taxon>
        <taxon>Alphaproteobacteria</taxon>
        <taxon>Rhodobacterales</taxon>
        <taxon>Roseobacteraceae</taxon>
        <taxon>Ruegeria</taxon>
    </lineage>
</organism>
<accession>A0A521C8Z0</accession>
<evidence type="ECO:0008006" key="3">
    <source>
        <dbReference type="Google" id="ProtNLM"/>
    </source>
</evidence>
<name>A0A521C8Z0_9RHOB</name>
<dbReference type="RefSeq" id="WP_142635632.1">
    <property type="nucleotide sequence ID" value="NZ_CANLVA010000004.1"/>
</dbReference>
<dbReference type="OrthoDB" id="7705145at2"/>
<dbReference type="AlphaFoldDB" id="A0A521C8Z0"/>
<evidence type="ECO:0000313" key="1">
    <source>
        <dbReference type="EMBL" id="SMO55835.1"/>
    </source>
</evidence>
<proteinExistence type="predicted"/>
<evidence type="ECO:0000313" key="2">
    <source>
        <dbReference type="Proteomes" id="UP000319555"/>
    </source>
</evidence>
<keyword evidence="2" id="KW-1185">Reference proteome</keyword>
<dbReference type="Proteomes" id="UP000319555">
    <property type="component" value="Unassembled WGS sequence"/>
</dbReference>
<dbReference type="EMBL" id="FXTE01000002">
    <property type="protein sequence ID" value="SMO55835.1"/>
    <property type="molecule type" value="Genomic_DNA"/>
</dbReference>